<organism evidence="2">
    <name type="scientific">Lepisosteus oculatus</name>
    <name type="common">Spotted gar</name>
    <dbReference type="NCBI Taxonomy" id="7918"/>
    <lineage>
        <taxon>Eukaryota</taxon>
        <taxon>Metazoa</taxon>
        <taxon>Chordata</taxon>
        <taxon>Craniata</taxon>
        <taxon>Vertebrata</taxon>
        <taxon>Euteleostomi</taxon>
        <taxon>Actinopterygii</taxon>
        <taxon>Neopterygii</taxon>
        <taxon>Holostei</taxon>
        <taxon>Semionotiformes</taxon>
        <taxon>Lepisosteidae</taxon>
        <taxon>Lepisosteus</taxon>
    </lineage>
</organism>
<sequence length="199" mass="21303">MIKVLVLLSALLCAVSCLPMFDILHPQRHLASSKKFRPKHHFNRHWSTLGGWEIIRRPCHPCQRKPARTTTYPPKVTTEAVSRAWSTSQSLITSAGPVYSVNPLTTTAAAPFTASTTTPATPVVTTTTTYPPKVTTEALSRAWSTSQNLITSAAPVDSANPLTTTAAAPVTALTTTPATPVVTTRVTGVISTTEERGDI</sequence>
<accession>A0A125R3M5</accession>
<feature type="chain" id="PRO_5007179453" evidence="1">
    <location>
        <begin position="18"/>
        <end position="199"/>
    </location>
</feature>
<keyword evidence="1" id="KW-0732">Signal</keyword>
<dbReference type="EMBL" id="KU189293">
    <property type="protein sequence ID" value="AMD08913.1"/>
    <property type="molecule type" value="mRNA"/>
</dbReference>
<dbReference type="AlphaFoldDB" id="A0A125R3M5"/>
<protein>
    <submittedName>
        <fullName evidence="2">Secretory calcium-binding phosphosphoprotein proline-glutamine-rich 7</fullName>
    </submittedName>
</protein>
<evidence type="ECO:0000313" key="2">
    <source>
        <dbReference type="EMBL" id="AMD08913.1"/>
    </source>
</evidence>
<name>A0A125R3M5_LEPOC</name>
<evidence type="ECO:0000256" key="1">
    <source>
        <dbReference type="SAM" id="SignalP"/>
    </source>
</evidence>
<proteinExistence type="evidence at transcript level"/>
<reference evidence="2" key="1">
    <citation type="submission" date="2015-11" db="EMBL/GenBank/DDBJ databases">
        <title>SCPP genes in the gar genome.</title>
        <authorList>
            <person name="Kawasaki K."/>
            <person name="Mikami M."/>
            <person name="Ishiyama M."/>
        </authorList>
    </citation>
    <scope>NUCLEOTIDE SEQUENCE</scope>
</reference>
<feature type="signal peptide" evidence="1">
    <location>
        <begin position="1"/>
        <end position="17"/>
    </location>
</feature>
<gene>
    <name evidence="2" type="primary">scpplpq7</name>
</gene>